<dbReference type="OrthoDB" id="190426at2"/>
<dbReference type="EMBL" id="VDUW01000014">
    <property type="protein sequence ID" value="TXL60546.1"/>
    <property type="molecule type" value="Genomic_DNA"/>
</dbReference>
<reference evidence="1 2" key="1">
    <citation type="submission" date="2019-06" db="EMBL/GenBank/DDBJ databases">
        <title>Cerasibacillus sp. nov., isolated from maize field.</title>
        <authorList>
            <person name="Lin S.-Y."/>
            <person name="Tsai C.-F."/>
            <person name="Young C.-C."/>
        </authorList>
    </citation>
    <scope>NUCLEOTIDE SEQUENCE [LARGE SCALE GENOMIC DNA]</scope>
    <source>
        <strain evidence="1 2">CC-CFT480</strain>
    </source>
</reference>
<dbReference type="Pfam" id="PF13030">
    <property type="entry name" value="DUF3891"/>
    <property type="match status" value="1"/>
</dbReference>
<dbReference type="RefSeq" id="WP_147670423.1">
    <property type="nucleotide sequence ID" value="NZ_VDUW01000014.1"/>
</dbReference>
<evidence type="ECO:0000313" key="2">
    <source>
        <dbReference type="Proteomes" id="UP000321574"/>
    </source>
</evidence>
<keyword evidence="2" id="KW-1185">Reference proteome</keyword>
<evidence type="ECO:0000313" key="1">
    <source>
        <dbReference type="EMBL" id="TXL60546.1"/>
    </source>
</evidence>
<gene>
    <name evidence="1" type="ORF">FHP05_14075</name>
</gene>
<dbReference type="AlphaFoldDB" id="A0A5C8NHJ3"/>
<proteinExistence type="predicted"/>
<protein>
    <submittedName>
        <fullName evidence="1">DUF3891 family protein</fullName>
    </submittedName>
</protein>
<accession>A0A5C8NHJ3</accession>
<dbReference type="InterPro" id="IPR024992">
    <property type="entry name" value="DUF3891"/>
</dbReference>
<comment type="caution">
    <text evidence="1">The sequence shown here is derived from an EMBL/GenBank/DDBJ whole genome shotgun (WGS) entry which is preliminary data.</text>
</comment>
<dbReference type="Proteomes" id="UP000321574">
    <property type="component" value="Unassembled WGS sequence"/>
</dbReference>
<organism evidence="1 2">
    <name type="scientific">Cerasibacillus terrae</name>
    <dbReference type="NCBI Taxonomy" id="2498845"/>
    <lineage>
        <taxon>Bacteria</taxon>
        <taxon>Bacillati</taxon>
        <taxon>Bacillota</taxon>
        <taxon>Bacilli</taxon>
        <taxon>Bacillales</taxon>
        <taxon>Bacillaceae</taxon>
        <taxon>Cerasibacillus</taxon>
    </lineage>
</organism>
<name>A0A5C8NHJ3_9BACI</name>
<sequence>MIVRETNKAFIMIEQHEHARVAANIMTDLKPHLLKRDNFWNSVIYAIEQHDCGWKPFDKEPFWNDKKHAPYTFIDFPLLPKLTLYKQGIDKVEQVNPYAALLCSEHYARFVKHHKIDEVKYFLKQERKRHERIIKTFPHFNQTLFDLHYNLLQFGDNLSLYICLNEPGVSKNQEHSFFREGIPIPTLMQDMAEKRIQVEWKNERTIYLDMFPFIRPIPVTFQQKVVSKEDITTHGLLESYSSTAFEKVKFNFNRSKEIK</sequence>